<reference evidence="3" key="2">
    <citation type="submission" date="2020-09" db="EMBL/GenBank/DDBJ databases">
        <authorList>
            <person name="Sun Q."/>
            <person name="Kim S."/>
        </authorList>
    </citation>
    <scope>NUCLEOTIDE SEQUENCE</scope>
    <source>
        <strain evidence="3">KCTC 22169</strain>
    </source>
</reference>
<protein>
    <submittedName>
        <fullName evidence="3">Arylesterase</fullName>
    </submittedName>
</protein>
<dbReference type="Proteomes" id="UP000626148">
    <property type="component" value="Unassembled WGS sequence"/>
</dbReference>
<keyword evidence="4" id="KW-1185">Reference proteome</keyword>
<sequence>MRITSLFSSGCRVAALMATLLWASLAQAQTLLVLGDSLSAGYGMSPESTWVHLLDEKLGDDHTVINASISGETSRGGLERLPGLLEEFAPSVVVLELGANDGLRGYPIQRTTNNLSEMIELSQQAGANVILLGIRLPPNFGSRYTEPFFNQYAHLAEEYDVLYLPFLLEGVAQYQDLMQDDGLHPTAEAQPVIRDNVWPLVRKALGDSSS</sequence>
<evidence type="ECO:0000256" key="1">
    <source>
        <dbReference type="SAM" id="SignalP"/>
    </source>
</evidence>
<dbReference type="CDD" id="cd01822">
    <property type="entry name" value="Lysophospholipase_L1_like"/>
    <property type="match status" value="1"/>
</dbReference>
<dbReference type="InterPro" id="IPR051532">
    <property type="entry name" value="Ester_Hydrolysis_Enzymes"/>
</dbReference>
<dbReference type="PANTHER" id="PTHR30383">
    <property type="entry name" value="THIOESTERASE 1/PROTEASE 1/LYSOPHOSPHOLIPASE L1"/>
    <property type="match status" value="1"/>
</dbReference>
<dbReference type="EMBL" id="BMXR01000002">
    <property type="protein sequence ID" value="GGX45483.1"/>
    <property type="molecule type" value="Genomic_DNA"/>
</dbReference>
<dbReference type="SUPFAM" id="SSF52266">
    <property type="entry name" value="SGNH hydrolase"/>
    <property type="match status" value="1"/>
</dbReference>
<feature type="domain" description="SGNH hydrolase-type esterase" evidence="2">
    <location>
        <begin position="33"/>
        <end position="189"/>
    </location>
</feature>
<gene>
    <name evidence="3" type="primary">tesA</name>
    <name evidence="3" type="ORF">GCM10007392_10620</name>
</gene>
<keyword evidence="1" id="KW-0732">Signal</keyword>
<dbReference type="InterPro" id="IPR036514">
    <property type="entry name" value="SGNH_hydro_sf"/>
</dbReference>
<dbReference type="RefSeq" id="WP_189607450.1">
    <property type="nucleotide sequence ID" value="NZ_BMXR01000002.1"/>
</dbReference>
<evidence type="ECO:0000259" key="2">
    <source>
        <dbReference type="Pfam" id="PF13472"/>
    </source>
</evidence>
<evidence type="ECO:0000313" key="3">
    <source>
        <dbReference type="EMBL" id="GGX45483.1"/>
    </source>
</evidence>
<dbReference type="InterPro" id="IPR013830">
    <property type="entry name" value="SGNH_hydro"/>
</dbReference>
<feature type="chain" id="PRO_5037318262" evidence="1">
    <location>
        <begin position="29"/>
        <end position="210"/>
    </location>
</feature>
<accession>A0A918K2V0</accession>
<dbReference type="GO" id="GO:0006629">
    <property type="term" value="P:lipid metabolic process"/>
    <property type="evidence" value="ECO:0007669"/>
    <property type="project" value="InterPro"/>
</dbReference>
<proteinExistence type="predicted"/>
<dbReference type="PANTHER" id="PTHR30383:SF24">
    <property type="entry name" value="THIOESTERASE 1_PROTEASE 1_LYSOPHOSPHOLIPASE L1"/>
    <property type="match status" value="1"/>
</dbReference>
<reference evidence="3" key="1">
    <citation type="journal article" date="2014" name="Int. J. Syst. Evol. Microbiol.">
        <title>Complete genome sequence of Corynebacterium casei LMG S-19264T (=DSM 44701T), isolated from a smear-ripened cheese.</title>
        <authorList>
            <consortium name="US DOE Joint Genome Institute (JGI-PGF)"/>
            <person name="Walter F."/>
            <person name="Albersmeier A."/>
            <person name="Kalinowski J."/>
            <person name="Ruckert C."/>
        </authorList>
    </citation>
    <scope>NUCLEOTIDE SEQUENCE</scope>
    <source>
        <strain evidence="3">KCTC 22169</strain>
    </source>
</reference>
<dbReference type="InterPro" id="IPR008265">
    <property type="entry name" value="Lipase_GDSL_AS"/>
</dbReference>
<comment type="caution">
    <text evidence="3">The sequence shown here is derived from an EMBL/GenBank/DDBJ whole genome shotgun (WGS) entry which is preliminary data.</text>
</comment>
<evidence type="ECO:0000313" key="4">
    <source>
        <dbReference type="Proteomes" id="UP000626148"/>
    </source>
</evidence>
<feature type="signal peptide" evidence="1">
    <location>
        <begin position="1"/>
        <end position="28"/>
    </location>
</feature>
<dbReference type="Pfam" id="PF13472">
    <property type="entry name" value="Lipase_GDSL_2"/>
    <property type="match status" value="1"/>
</dbReference>
<dbReference type="Gene3D" id="3.40.50.1110">
    <property type="entry name" value="SGNH hydrolase"/>
    <property type="match status" value="1"/>
</dbReference>
<name>A0A918K2V0_9GAMM</name>
<dbReference type="GO" id="GO:0004622">
    <property type="term" value="F:phosphatidylcholine lysophospholipase activity"/>
    <property type="evidence" value="ECO:0007669"/>
    <property type="project" value="TreeGrafter"/>
</dbReference>
<dbReference type="AlphaFoldDB" id="A0A918K2V0"/>
<dbReference type="PROSITE" id="PS01098">
    <property type="entry name" value="LIPASE_GDSL_SER"/>
    <property type="match status" value="1"/>
</dbReference>
<organism evidence="3 4">
    <name type="scientific">Saccharospirillum salsuginis</name>
    <dbReference type="NCBI Taxonomy" id="418750"/>
    <lineage>
        <taxon>Bacteria</taxon>
        <taxon>Pseudomonadati</taxon>
        <taxon>Pseudomonadota</taxon>
        <taxon>Gammaproteobacteria</taxon>
        <taxon>Oceanospirillales</taxon>
        <taxon>Saccharospirillaceae</taxon>
        <taxon>Saccharospirillum</taxon>
    </lineage>
</organism>